<dbReference type="EMBL" id="CAJOAX010050310">
    <property type="protein sequence ID" value="CAF4311013.1"/>
    <property type="molecule type" value="Genomic_DNA"/>
</dbReference>
<feature type="non-terminal residue" evidence="5">
    <location>
        <position position="173"/>
    </location>
</feature>
<gene>
    <name evidence="5" type="ORF">OTI717_LOCUS42343</name>
</gene>
<evidence type="ECO:0000259" key="3">
    <source>
        <dbReference type="Pfam" id="PF00004"/>
    </source>
</evidence>
<feature type="domain" description="ATPase AAA-type core" evidence="3">
    <location>
        <begin position="1"/>
        <end position="61"/>
    </location>
</feature>
<dbReference type="SUPFAM" id="SSF52540">
    <property type="entry name" value="P-loop containing nucleoside triphosphate hydrolases"/>
    <property type="match status" value="1"/>
</dbReference>
<dbReference type="GO" id="GO:0016887">
    <property type="term" value="F:ATP hydrolysis activity"/>
    <property type="evidence" value="ECO:0007669"/>
    <property type="project" value="InterPro"/>
</dbReference>
<dbReference type="InterPro" id="IPR003959">
    <property type="entry name" value="ATPase_AAA_core"/>
</dbReference>
<dbReference type="GO" id="GO:0051228">
    <property type="term" value="P:mitotic spindle disassembly"/>
    <property type="evidence" value="ECO:0007669"/>
    <property type="project" value="TreeGrafter"/>
</dbReference>
<dbReference type="GO" id="GO:0034098">
    <property type="term" value="C:VCP-NPL4-UFD1 AAA ATPase complex"/>
    <property type="evidence" value="ECO:0007669"/>
    <property type="project" value="TreeGrafter"/>
</dbReference>
<feature type="non-terminal residue" evidence="5">
    <location>
        <position position="1"/>
    </location>
</feature>
<organism evidence="5 6">
    <name type="scientific">Rotaria sordida</name>
    <dbReference type="NCBI Taxonomy" id="392033"/>
    <lineage>
        <taxon>Eukaryota</taxon>
        <taxon>Metazoa</taxon>
        <taxon>Spiralia</taxon>
        <taxon>Gnathifera</taxon>
        <taxon>Rotifera</taxon>
        <taxon>Eurotatoria</taxon>
        <taxon>Bdelloidea</taxon>
        <taxon>Philodinida</taxon>
        <taxon>Philodinidae</taxon>
        <taxon>Rotaria</taxon>
    </lineage>
</organism>
<proteinExistence type="predicted"/>
<evidence type="ECO:0000256" key="1">
    <source>
        <dbReference type="ARBA" id="ARBA00022741"/>
    </source>
</evidence>
<evidence type="ECO:0000259" key="4">
    <source>
        <dbReference type="Pfam" id="PF17862"/>
    </source>
</evidence>
<comment type="caution">
    <text evidence="5">The sequence shown here is derived from an EMBL/GenBank/DDBJ whole genome shotgun (WGS) entry which is preliminary data.</text>
</comment>
<dbReference type="InterPro" id="IPR027417">
    <property type="entry name" value="P-loop_NTPase"/>
</dbReference>
<dbReference type="Proteomes" id="UP000663823">
    <property type="component" value="Unassembled WGS sequence"/>
</dbReference>
<accession>A0A820IJF4</accession>
<sequence length="173" mass="19574">IAPKREKSHDEIEHPIVLQLLTLVDDLQQCSHVIVMAATNRPNSVNPALRRFNRFDREVDISIPDAVGRLEILRIHTKNMKLADDVNLVQIGNETHGYVGADLASLCSEAALQQIREKMDVMDLQNDTINVEVLNALVVTKENFQFALNQSKPSALREILVEKPRTTWEHIHG</sequence>
<dbReference type="PANTHER" id="PTHR23077">
    <property type="entry name" value="AAA-FAMILY ATPASE"/>
    <property type="match status" value="1"/>
</dbReference>
<dbReference type="GO" id="GO:0097352">
    <property type="term" value="P:autophagosome maturation"/>
    <property type="evidence" value="ECO:0007669"/>
    <property type="project" value="TreeGrafter"/>
</dbReference>
<dbReference type="Gene3D" id="3.40.50.300">
    <property type="entry name" value="P-loop containing nucleotide triphosphate hydrolases"/>
    <property type="match status" value="1"/>
</dbReference>
<evidence type="ECO:0000313" key="5">
    <source>
        <dbReference type="EMBL" id="CAF4311013.1"/>
    </source>
</evidence>
<keyword evidence="2" id="KW-0067">ATP-binding</keyword>
<dbReference type="InterPro" id="IPR050168">
    <property type="entry name" value="AAA_ATPase_domain"/>
</dbReference>
<dbReference type="PANTHER" id="PTHR23077:SF171">
    <property type="entry name" value="NUCLEAR VALOSIN-CONTAINING PROTEIN-LIKE"/>
    <property type="match status" value="1"/>
</dbReference>
<dbReference type="InterPro" id="IPR041569">
    <property type="entry name" value="AAA_lid_3"/>
</dbReference>
<keyword evidence="1" id="KW-0547">Nucleotide-binding</keyword>
<dbReference type="GO" id="GO:0031593">
    <property type="term" value="F:polyubiquitin modification-dependent protein binding"/>
    <property type="evidence" value="ECO:0007669"/>
    <property type="project" value="TreeGrafter"/>
</dbReference>
<dbReference type="GO" id="GO:0030970">
    <property type="term" value="P:retrograde protein transport, ER to cytosol"/>
    <property type="evidence" value="ECO:0007669"/>
    <property type="project" value="TreeGrafter"/>
</dbReference>
<dbReference type="Gene3D" id="1.10.8.60">
    <property type="match status" value="1"/>
</dbReference>
<dbReference type="GO" id="GO:0005634">
    <property type="term" value="C:nucleus"/>
    <property type="evidence" value="ECO:0007669"/>
    <property type="project" value="TreeGrafter"/>
</dbReference>
<evidence type="ECO:0000256" key="2">
    <source>
        <dbReference type="ARBA" id="ARBA00022840"/>
    </source>
</evidence>
<evidence type="ECO:0000313" key="6">
    <source>
        <dbReference type="Proteomes" id="UP000663823"/>
    </source>
</evidence>
<dbReference type="Pfam" id="PF17862">
    <property type="entry name" value="AAA_lid_3"/>
    <property type="match status" value="1"/>
</dbReference>
<feature type="domain" description="AAA ATPase AAA+ lid" evidence="4">
    <location>
        <begin position="85"/>
        <end position="124"/>
    </location>
</feature>
<dbReference type="Pfam" id="PF00004">
    <property type="entry name" value="AAA"/>
    <property type="match status" value="1"/>
</dbReference>
<name>A0A820IJF4_9BILA</name>
<protein>
    <submittedName>
        <fullName evidence="5">Uncharacterized protein</fullName>
    </submittedName>
</protein>
<dbReference type="FunFam" id="1.10.8.60:FF:000079">
    <property type="entry name" value="Cell division cycle protein 48 homologue"/>
    <property type="match status" value="1"/>
</dbReference>
<dbReference type="GO" id="GO:0005524">
    <property type="term" value="F:ATP binding"/>
    <property type="evidence" value="ECO:0007669"/>
    <property type="project" value="UniProtKB-KW"/>
</dbReference>
<dbReference type="GO" id="GO:0005829">
    <property type="term" value="C:cytosol"/>
    <property type="evidence" value="ECO:0007669"/>
    <property type="project" value="TreeGrafter"/>
</dbReference>
<reference evidence="5" key="1">
    <citation type="submission" date="2021-02" db="EMBL/GenBank/DDBJ databases">
        <authorList>
            <person name="Nowell W R."/>
        </authorList>
    </citation>
    <scope>NUCLEOTIDE SEQUENCE</scope>
</reference>
<dbReference type="AlphaFoldDB" id="A0A820IJF4"/>